<accession>A0A923MEE1</accession>
<proteinExistence type="predicted"/>
<dbReference type="SUPFAM" id="SSF88659">
    <property type="entry name" value="Sigma3 and sigma4 domains of RNA polymerase sigma factors"/>
    <property type="match status" value="1"/>
</dbReference>
<keyword evidence="2" id="KW-1185">Reference proteome</keyword>
<dbReference type="EMBL" id="JACOQI010000002">
    <property type="protein sequence ID" value="MBC5769182.1"/>
    <property type="molecule type" value="Genomic_DNA"/>
</dbReference>
<protein>
    <recommendedName>
        <fullName evidence="3">Sigma-70 family RNA polymerase sigma factor</fullName>
    </recommendedName>
</protein>
<dbReference type="InterPro" id="IPR013324">
    <property type="entry name" value="RNA_pol_sigma_r3/r4-like"/>
</dbReference>
<dbReference type="RefSeq" id="WP_187013571.1">
    <property type="nucleotide sequence ID" value="NZ_JACOQI010000002.1"/>
</dbReference>
<dbReference type="PANTHER" id="PTHR30603">
    <property type="entry name" value="RNA POLYMERASE SIGMA FACTOR RPO"/>
    <property type="match status" value="1"/>
</dbReference>
<dbReference type="Proteomes" id="UP000620327">
    <property type="component" value="Unassembled WGS sequence"/>
</dbReference>
<dbReference type="InterPro" id="IPR050239">
    <property type="entry name" value="Sigma-70_RNA_pol_init_factors"/>
</dbReference>
<evidence type="ECO:0000313" key="2">
    <source>
        <dbReference type="Proteomes" id="UP000620327"/>
    </source>
</evidence>
<sequence>MTNEQLIRQYYDGDEAALEKLYHKNIGLIRGIAKEAAAEFNCLMTDQHHPNQFSAYTKTILDDLCGEGALELLTRIQSREYDESRAVLTTYLYPHLKGRMTRWLEQNIGCMALSKNEMAAVRQVQRLYHVAWKDTGEIAEELGIPEARVSRYVRYNTHFLGVHDLVPEGYDGDPYERLMPGMLSVSAEQAVYRKVCIELLRELFDTLPKKDRDILGKTCGVFGYPEATLKEIGMYHMMKESAVEKAKNRAVEKLRESYPGSRLQVWRTVHRMMRRPIPPLGEDSDLRRNFPQYVRALAEVYGVLNEATSDIDNISV</sequence>
<dbReference type="Gene3D" id="1.20.140.160">
    <property type="match status" value="1"/>
</dbReference>
<name>A0A923MEE1_9FIRM</name>
<dbReference type="AlphaFoldDB" id="A0A923MEE1"/>
<comment type="caution">
    <text evidence="1">The sequence shown here is derived from an EMBL/GenBank/DDBJ whole genome shotgun (WGS) entry which is preliminary data.</text>
</comment>
<evidence type="ECO:0000313" key="1">
    <source>
        <dbReference type="EMBL" id="MBC5769182.1"/>
    </source>
</evidence>
<evidence type="ECO:0008006" key="3">
    <source>
        <dbReference type="Google" id="ProtNLM"/>
    </source>
</evidence>
<reference evidence="1" key="1">
    <citation type="submission" date="2020-08" db="EMBL/GenBank/DDBJ databases">
        <title>Genome public.</title>
        <authorList>
            <person name="Liu C."/>
            <person name="Sun Q."/>
        </authorList>
    </citation>
    <scope>NUCLEOTIDE SEQUENCE</scope>
    <source>
        <strain evidence="1">BX15</strain>
    </source>
</reference>
<gene>
    <name evidence="1" type="ORF">H8Z83_02325</name>
</gene>
<organism evidence="1 2">
    <name type="scientific">Dysosmobacter segnis</name>
    <dbReference type="NCBI Taxonomy" id="2763042"/>
    <lineage>
        <taxon>Bacteria</taxon>
        <taxon>Bacillati</taxon>
        <taxon>Bacillota</taxon>
        <taxon>Clostridia</taxon>
        <taxon>Eubacteriales</taxon>
        <taxon>Oscillospiraceae</taxon>
        <taxon>Dysosmobacter</taxon>
    </lineage>
</organism>
<dbReference type="PANTHER" id="PTHR30603:SF47">
    <property type="entry name" value="RNA POLYMERASE SIGMA FACTOR SIGD, CHLOROPLASTIC"/>
    <property type="match status" value="1"/>
</dbReference>